<evidence type="ECO:0000313" key="2">
    <source>
        <dbReference type="Proteomes" id="UP001148662"/>
    </source>
</evidence>
<evidence type="ECO:0000313" key="1">
    <source>
        <dbReference type="EMBL" id="KAJ3537444.1"/>
    </source>
</evidence>
<protein>
    <submittedName>
        <fullName evidence="1">Uncharacterized protein</fullName>
    </submittedName>
</protein>
<dbReference type="Proteomes" id="UP001148662">
    <property type="component" value="Unassembled WGS sequence"/>
</dbReference>
<comment type="caution">
    <text evidence="1">The sequence shown here is derived from an EMBL/GenBank/DDBJ whole genome shotgun (WGS) entry which is preliminary data.</text>
</comment>
<reference evidence="1" key="1">
    <citation type="submission" date="2022-07" db="EMBL/GenBank/DDBJ databases">
        <title>Genome Sequence of Phlebia brevispora.</title>
        <authorList>
            <person name="Buettner E."/>
        </authorList>
    </citation>
    <scope>NUCLEOTIDE SEQUENCE</scope>
    <source>
        <strain evidence="1">MPL23</strain>
    </source>
</reference>
<accession>A0ACC1SDL2</accession>
<dbReference type="EMBL" id="JANHOG010001416">
    <property type="protein sequence ID" value="KAJ3537444.1"/>
    <property type="molecule type" value="Genomic_DNA"/>
</dbReference>
<keyword evidence="2" id="KW-1185">Reference proteome</keyword>
<proteinExistence type="predicted"/>
<organism evidence="1 2">
    <name type="scientific">Phlebia brevispora</name>
    <dbReference type="NCBI Taxonomy" id="194682"/>
    <lineage>
        <taxon>Eukaryota</taxon>
        <taxon>Fungi</taxon>
        <taxon>Dikarya</taxon>
        <taxon>Basidiomycota</taxon>
        <taxon>Agaricomycotina</taxon>
        <taxon>Agaricomycetes</taxon>
        <taxon>Polyporales</taxon>
        <taxon>Meruliaceae</taxon>
        <taxon>Phlebia</taxon>
    </lineage>
</organism>
<sequence>MVAKAALETRSRSRVPSPATSVQGRTDSEGEDVAAAEAGIGNLSYFEPGPSSNLDLRRLIIERQAAPDILLSGLVTNEDVSKLFQIYYKWINPVIPILDENIHTPASVLGRCPFLFTVVLAVASRYYEEKPYIHTLAIHIAKTAAANAFLDGWKTVEMCQAYTLMASYMPPARRWDEDRTWFYSGIAFRLAIDLDLGRPPVVKPTDERGEREVLNRLRTYIICYIVDRSFGINLGKPFMVPEVELIRNVNTMFLSSKYQHKGDAYMASLVELYRIMTRFADIANPATEARADSLNEADLIATHKVFAEELAAWETAAATHCAADEASKDTDDRLRMGLLHSVYQYCRLVTFSAGLHQVMKVNKLKEDKIFFAGCLHAGSAVINCVIERILPTGFIRYSPDHVFALSTFATAVLMKCLRPEFAHKLGPVQEDRIIDLVKRLLKCVDMDQNDTDDQSTPRRCYAKFLQQLLTSRMMERESERAASDSIQFPEAPVQVAITPCPPAVQDTKLEEMIPHTHDMPFLTSWEPPTLPDPSNTNPLLAFNETEYMQNFMASFPDQPWFMQ</sequence>
<gene>
    <name evidence="1" type="ORF">NM688_g6690</name>
</gene>
<name>A0ACC1SDL2_9APHY</name>